<evidence type="ECO:0000256" key="6">
    <source>
        <dbReference type="ARBA" id="ARBA00022555"/>
    </source>
</evidence>
<feature type="domain" description="Exportin-1/Importin-beta-like" evidence="14">
    <location>
        <begin position="123"/>
        <end position="230"/>
    </location>
</feature>
<dbReference type="AlphaFoldDB" id="N1QXI5"/>
<comment type="subcellular location">
    <subcellularLocation>
        <location evidence="1 13">Cytoplasm</location>
    </subcellularLocation>
    <subcellularLocation>
        <location evidence="13">Nucleus</location>
    </subcellularLocation>
    <text evidence="13">Shuttles between the nucleus and the cytoplasm.</text>
</comment>
<dbReference type="Gene3D" id="1.25.10.10">
    <property type="entry name" value="Leucine-rich Repeat Variant"/>
    <property type="match status" value="1"/>
</dbReference>
<dbReference type="EnsemblPlants" id="EMT15398">
    <property type="protein sequence ID" value="EMT15398"/>
    <property type="gene ID" value="F775_02636"/>
</dbReference>
<accession>N1QXI5</accession>
<evidence type="ECO:0000256" key="10">
    <source>
        <dbReference type="ARBA" id="ARBA00023242"/>
    </source>
</evidence>
<evidence type="ECO:0000256" key="11">
    <source>
        <dbReference type="ARBA" id="ARBA00029784"/>
    </source>
</evidence>
<dbReference type="Pfam" id="PF08389">
    <property type="entry name" value="Xpo1"/>
    <property type="match status" value="1"/>
</dbReference>
<dbReference type="PANTHER" id="PTHR15952:SF11">
    <property type="entry name" value="EXPORTIN-T"/>
    <property type="match status" value="1"/>
</dbReference>
<evidence type="ECO:0000256" key="9">
    <source>
        <dbReference type="ARBA" id="ARBA00023170"/>
    </source>
</evidence>
<evidence type="ECO:0000256" key="5">
    <source>
        <dbReference type="ARBA" id="ARBA00022490"/>
    </source>
</evidence>
<dbReference type="GO" id="GO:0005737">
    <property type="term" value="C:cytoplasm"/>
    <property type="evidence" value="ECO:0007669"/>
    <property type="project" value="UniProtKB-SubCell"/>
</dbReference>
<evidence type="ECO:0000256" key="8">
    <source>
        <dbReference type="ARBA" id="ARBA00022884"/>
    </source>
</evidence>
<evidence type="ECO:0000256" key="4">
    <source>
        <dbReference type="ARBA" id="ARBA00022448"/>
    </source>
</evidence>
<keyword evidence="7" id="KW-0819">tRNA processing</keyword>
<dbReference type="PANTHER" id="PTHR15952">
    <property type="entry name" value="EXPORTIN-T/LOS1"/>
    <property type="match status" value="1"/>
</dbReference>
<dbReference type="InterPro" id="IPR045546">
    <property type="entry name" value="Exportin-T_C"/>
</dbReference>
<dbReference type="InterPro" id="IPR016024">
    <property type="entry name" value="ARM-type_fold"/>
</dbReference>
<dbReference type="FunFam" id="1.25.10.10:FF:000295">
    <property type="entry name" value="Exportin-T"/>
    <property type="match status" value="1"/>
</dbReference>
<keyword evidence="10 13" id="KW-0539">Nucleus</keyword>
<protein>
    <recommendedName>
        <fullName evidence="3 13">Exportin-T</fullName>
    </recommendedName>
    <alternativeName>
        <fullName evidence="11 13">Exportin(tRNA)</fullName>
    </alternativeName>
    <alternativeName>
        <fullName evidence="12 13">tRNA exportin</fullName>
    </alternativeName>
</protein>
<dbReference type="GO" id="GO:0005643">
    <property type="term" value="C:nuclear pore"/>
    <property type="evidence" value="ECO:0007669"/>
    <property type="project" value="TreeGrafter"/>
</dbReference>
<sequence length="1070" mass="117650">MDDLEQAILLASDSPAAASASPAVREEALAFCARARDESPPSSLLRLCLSGLASSPHAHVHFWCLQSLHDALLRRRIALPDDLALLRSSLLSLASASNAASPPFLRNKLAQLVALLLRPDYPRVLISLDDDLLSQDYPRNADETADACRVKDAMRAQCVPQIARHWHDAAATLGAADPPTAAVALDAARRCISWIDVALVANDVFVPLLFDIALSPASAAPLAAAAVGCLSAVAAKRMDARAKVALLRSLLSAQQGLGSPDSGLKMASLVTTYAVEALACYRKLGPSDADGAAALEMLEEVLPAVFSAAESCYEEDVDSGSVLEFLAGYVSTMKAPSEKQLGHLGRILEVVRQQMTYDPVYRVHLDVLDKIGKEEEDMMAEQRKDLVALFRNICRVAPAATQQFIKGLIVTALSSAEATVEDVEVTLTLLYRLGEAVSEEEIRTGSGLLGELVPMLLSARFSCHSHRLVALVYLETVTRYIKFMQENVQYVPHLLAAFLDERGIHHQNSHVSRRAGYLFMKAVKLLKAKLVPYLDTILQSLEDVLGQFTSMDWANKAAKLSSSEDGSQIFEAVGLLIGIEEVSPEKQVQCLTALLNPLCHQIESLVMGAEAQGLEESSPRAISLLQIVVALNMVTKGFNERLVMISRPTIGVMLKKTLDVVLQLLVSFPNVRPLRSKVISFLHRMIEILGISVLPCIPIALRQLLVHNEAKDMVDFLVLLNQIICKFNSSASGILEDVFPTIASRMSVILSQDAFSTGPAGNTEEMRELQELQRTLYTFLHGMVTHDLSAVLLAPTCRQYLETIMQLLLFTSCSHKDILLRKIFVKLIKDWCTTSKADDKLPGFRVFMIEKFATGCCLYSVLEKSFDLRDANTLVVFGEIVMAQKVMYERFGEDFIVNFVAKALPEAHCPPELAEQYYQKLQGNDIKAFRVVVSVMYIKLPFLRLEDVYCGNIFTDYMAAVAKLTVHRMSSDAWNFCKFEVSGGTQGLISDLRNKETAWFDFGSLKQKTALLVTTMCPPSLSLLSYITVRQSACIFGWDGIGKADKRLAWSESPILLVFAKGVAVNRNPC</sequence>
<comment type="function">
    <text evidence="13">tRNA nucleus export receptor which facilitates tRNA translocation across the nuclear pore complex.</text>
</comment>
<evidence type="ECO:0000259" key="15">
    <source>
        <dbReference type="Pfam" id="PF19282"/>
    </source>
</evidence>
<evidence type="ECO:0000259" key="14">
    <source>
        <dbReference type="Pfam" id="PF08389"/>
    </source>
</evidence>
<dbReference type="GO" id="GO:0008033">
    <property type="term" value="P:tRNA processing"/>
    <property type="evidence" value="ECO:0007669"/>
    <property type="project" value="UniProtKB-KW"/>
</dbReference>
<dbReference type="GO" id="GO:0000049">
    <property type="term" value="F:tRNA binding"/>
    <property type="evidence" value="ECO:0007669"/>
    <property type="project" value="UniProtKB-UniRule"/>
</dbReference>
<comment type="similarity">
    <text evidence="2 13">Belongs to the exportin family.</text>
</comment>
<organism evidence="16">
    <name type="scientific">Aegilops tauschii</name>
    <name type="common">Tausch's goatgrass</name>
    <name type="synonym">Aegilops squarrosa</name>
    <dbReference type="NCBI Taxonomy" id="37682"/>
    <lineage>
        <taxon>Eukaryota</taxon>
        <taxon>Viridiplantae</taxon>
        <taxon>Streptophyta</taxon>
        <taxon>Embryophyta</taxon>
        <taxon>Tracheophyta</taxon>
        <taxon>Spermatophyta</taxon>
        <taxon>Magnoliopsida</taxon>
        <taxon>Liliopsida</taxon>
        <taxon>Poales</taxon>
        <taxon>Poaceae</taxon>
        <taxon>BOP clade</taxon>
        <taxon>Pooideae</taxon>
        <taxon>Triticodae</taxon>
        <taxon>Triticeae</taxon>
        <taxon>Triticinae</taxon>
        <taxon>Aegilops</taxon>
    </lineage>
</organism>
<keyword evidence="8 13" id="KW-0694">RNA-binding</keyword>
<evidence type="ECO:0000256" key="13">
    <source>
        <dbReference type="RuleBase" id="RU366037"/>
    </source>
</evidence>
<evidence type="ECO:0000256" key="2">
    <source>
        <dbReference type="ARBA" id="ARBA00009466"/>
    </source>
</evidence>
<feature type="domain" description="Exportin-T C-terminal" evidence="15">
    <location>
        <begin position="329"/>
        <end position="932"/>
    </location>
</feature>
<dbReference type="Pfam" id="PF19282">
    <property type="entry name" value="Exportin-T"/>
    <property type="match status" value="1"/>
</dbReference>
<dbReference type="GO" id="GO:0031267">
    <property type="term" value="F:small GTPase binding"/>
    <property type="evidence" value="ECO:0007669"/>
    <property type="project" value="InterPro"/>
</dbReference>
<dbReference type="GO" id="GO:0016363">
    <property type="term" value="C:nuclear matrix"/>
    <property type="evidence" value="ECO:0007669"/>
    <property type="project" value="TreeGrafter"/>
</dbReference>
<dbReference type="InterPro" id="IPR011989">
    <property type="entry name" value="ARM-like"/>
</dbReference>
<proteinExistence type="inferred from homology"/>
<dbReference type="SUPFAM" id="SSF48371">
    <property type="entry name" value="ARM repeat"/>
    <property type="match status" value="1"/>
</dbReference>
<name>N1QXI5_AEGTA</name>
<keyword evidence="5 13" id="KW-0963">Cytoplasm</keyword>
<dbReference type="InterPro" id="IPR013598">
    <property type="entry name" value="Exportin-1/Importin-b-like"/>
</dbReference>
<evidence type="ECO:0000256" key="7">
    <source>
        <dbReference type="ARBA" id="ARBA00022694"/>
    </source>
</evidence>
<keyword evidence="4 13" id="KW-0813">Transport</keyword>
<evidence type="ECO:0000313" key="16">
    <source>
        <dbReference type="EnsemblPlants" id="EMT15398"/>
    </source>
</evidence>
<keyword evidence="9" id="KW-0675">Receptor</keyword>
<evidence type="ECO:0000256" key="3">
    <source>
        <dbReference type="ARBA" id="ARBA00018928"/>
    </source>
</evidence>
<evidence type="ECO:0000256" key="1">
    <source>
        <dbReference type="ARBA" id="ARBA00004496"/>
    </source>
</evidence>
<dbReference type="GO" id="GO:0071528">
    <property type="term" value="P:tRNA re-export from nucleus"/>
    <property type="evidence" value="ECO:0007669"/>
    <property type="project" value="UniProtKB-UniRule"/>
</dbReference>
<keyword evidence="6 13" id="KW-0820">tRNA-binding</keyword>
<evidence type="ECO:0000256" key="12">
    <source>
        <dbReference type="ARBA" id="ARBA00032199"/>
    </source>
</evidence>
<reference evidence="16" key="1">
    <citation type="submission" date="2015-06" db="UniProtKB">
        <authorList>
            <consortium name="EnsemblPlants"/>
        </authorList>
    </citation>
    <scope>IDENTIFICATION</scope>
</reference>
<dbReference type="InterPro" id="IPR040017">
    <property type="entry name" value="XPOT"/>
</dbReference>